<protein>
    <recommendedName>
        <fullName evidence="4">ribose-phosphate diphosphokinase</fullName>
        <ecNumber evidence="4">2.7.6.1</ecNumber>
    </recommendedName>
</protein>
<keyword evidence="11" id="KW-0460">Magnesium</keyword>
<feature type="domain" description="Ribose-phosphate pyrophosphokinase N-terminal" evidence="13">
    <location>
        <begin position="2"/>
        <end position="91"/>
    </location>
</feature>
<dbReference type="GO" id="GO:0004749">
    <property type="term" value="F:ribose phosphate diphosphokinase activity"/>
    <property type="evidence" value="ECO:0007669"/>
    <property type="project" value="UniProtKB-EC"/>
</dbReference>
<dbReference type="GeneID" id="19166514"/>
<comment type="pathway">
    <text evidence="2">Metabolic intermediate biosynthesis; 5-phospho-alpha-D-ribose 1-diphosphate biosynthesis; 5-phospho-alpha-D-ribose 1-diphosphate from D-ribose 5-phosphate (route I): step 1/1.</text>
</comment>
<comment type="catalytic activity">
    <reaction evidence="12">
        <text>D-ribose 5-phosphate + ATP = 5-phospho-alpha-D-ribose 1-diphosphate + AMP + H(+)</text>
        <dbReference type="Rhea" id="RHEA:15609"/>
        <dbReference type="ChEBI" id="CHEBI:15378"/>
        <dbReference type="ChEBI" id="CHEBI:30616"/>
        <dbReference type="ChEBI" id="CHEBI:58017"/>
        <dbReference type="ChEBI" id="CHEBI:78346"/>
        <dbReference type="ChEBI" id="CHEBI:456215"/>
        <dbReference type="EC" id="2.7.6.1"/>
    </reaction>
</comment>
<dbReference type="SMART" id="SM01400">
    <property type="entry name" value="Pribosyltran_N"/>
    <property type="match status" value="1"/>
</dbReference>
<dbReference type="NCBIfam" id="TIGR01251">
    <property type="entry name" value="ribP_PPkin"/>
    <property type="match status" value="1"/>
</dbReference>
<keyword evidence="8" id="KW-0547">Nucleotide-binding</keyword>
<dbReference type="EMBL" id="AMGY01000002">
    <property type="protein sequence ID" value="EXJ89317.1"/>
    <property type="molecule type" value="Genomic_DNA"/>
</dbReference>
<evidence type="ECO:0000256" key="11">
    <source>
        <dbReference type="ARBA" id="ARBA00022842"/>
    </source>
</evidence>
<dbReference type="InterPro" id="IPR000836">
    <property type="entry name" value="PRTase_dom"/>
</dbReference>
<keyword evidence="15" id="KW-1185">Reference proteome</keyword>
<dbReference type="GO" id="GO:0000287">
    <property type="term" value="F:magnesium ion binding"/>
    <property type="evidence" value="ECO:0007669"/>
    <property type="project" value="InterPro"/>
</dbReference>
<keyword evidence="6" id="KW-0479">Metal-binding</keyword>
<dbReference type="Pfam" id="PF14572">
    <property type="entry name" value="Pribosyl_synth"/>
    <property type="match status" value="1"/>
</dbReference>
<comment type="cofactor">
    <cofactor evidence="1">
        <name>Mg(2+)</name>
        <dbReference type="ChEBI" id="CHEBI:18420"/>
    </cofactor>
</comment>
<dbReference type="Gene3D" id="3.40.50.2020">
    <property type="match status" value="2"/>
</dbReference>
<keyword evidence="5" id="KW-0808">Transferase</keyword>
<gene>
    <name evidence="14" type="ORF">A1O3_02383</name>
</gene>
<evidence type="ECO:0000256" key="5">
    <source>
        <dbReference type="ARBA" id="ARBA00022679"/>
    </source>
</evidence>
<dbReference type="GO" id="GO:0006164">
    <property type="term" value="P:purine nucleotide biosynthetic process"/>
    <property type="evidence" value="ECO:0007669"/>
    <property type="project" value="TreeGrafter"/>
</dbReference>
<dbReference type="Pfam" id="PF13793">
    <property type="entry name" value="Pribosyltran_N"/>
    <property type="match status" value="1"/>
</dbReference>
<dbReference type="eggNOG" id="KOG1448">
    <property type="taxonomic scope" value="Eukaryota"/>
</dbReference>
<evidence type="ECO:0000256" key="7">
    <source>
        <dbReference type="ARBA" id="ARBA00022727"/>
    </source>
</evidence>
<dbReference type="GO" id="GO:0006015">
    <property type="term" value="P:5-phosphoribose 1-diphosphate biosynthetic process"/>
    <property type="evidence" value="ECO:0007669"/>
    <property type="project" value="TreeGrafter"/>
</dbReference>
<dbReference type="InterPro" id="IPR005946">
    <property type="entry name" value="Rib-P_diPkinase"/>
</dbReference>
<name>W9Y8Z4_9EURO</name>
<dbReference type="FunFam" id="3.40.50.2020:FF:000001">
    <property type="entry name" value="Ribose-phosphate pyrophosphokinase"/>
    <property type="match status" value="1"/>
</dbReference>
<accession>W9Y8Z4</accession>
<dbReference type="PANTHER" id="PTHR10210:SF32">
    <property type="entry name" value="RIBOSE-PHOSPHATE PYROPHOSPHOKINASE 2"/>
    <property type="match status" value="1"/>
</dbReference>
<evidence type="ECO:0000256" key="2">
    <source>
        <dbReference type="ARBA" id="ARBA00004996"/>
    </source>
</evidence>
<sequence length="252" mass="27123">MTSSRFSNGETIVVIETSVRDADVFVIQTAADPVNDMLIELLITISACKIASARRITAVLPCFPYSRQDKKDRSRAPITAKLVANMLETAGCSHVITMDLHASQIQGFFNIPVDNLYAETVIVDYIRQNMPLENVVIVSPDAGGAKRRMILVGSVVGKTAIIVDDIADTCGTLILASEVLKKHGAESCRAVVVHGFLSGPAVDRIEQSSLETLVVANTLPLSSMAQKCPKIHSIDVSGIIAEAIRRTYNGES</sequence>
<dbReference type="GO" id="GO:0009156">
    <property type="term" value="P:ribonucleoside monophosphate biosynthetic process"/>
    <property type="evidence" value="ECO:0007669"/>
    <property type="project" value="InterPro"/>
</dbReference>
<evidence type="ECO:0000256" key="3">
    <source>
        <dbReference type="ARBA" id="ARBA00006478"/>
    </source>
</evidence>
<dbReference type="InterPro" id="IPR000842">
    <property type="entry name" value="PRib_PP_synth_CS"/>
</dbReference>
<evidence type="ECO:0000313" key="15">
    <source>
        <dbReference type="Proteomes" id="UP000019478"/>
    </source>
</evidence>
<dbReference type="SUPFAM" id="SSF53271">
    <property type="entry name" value="PRTase-like"/>
    <property type="match status" value="1"/>
</dbReference>
<dbReference type="EC" id="2.7.6.1" evidence="4"/>
<dbReference type="CDD" id="cd06223">
    <property type="entry name" value="PRTases_typeI"/>
    <property type="match status" value="1"/>
</dbReference>
<dbReference type="InterPro" id="IPR029057">
    <property type="entry name" value="PRTase-like"/>
</dbReference>
<dbReference type="GO" id="GO:0005737">
    <property type="term" value="C:cytoplasm"/>
    <property type="evidence" value="ECO:0007669"/>
    <property type="project" value="TreeGrafter"/>
</dbReference>
<dbReference type="AlphaFoldDB" id="W9Y8Z4"/>
<dbReference type="PROSITE" id="PS00114">
    <property type="entry name" value="PRPP_SYNTHASE"/>
    <property type="match status" value="1"/>
</dbReference>
<evidence type="ECO:0000256" key="6">
    <source>
        <dbReference type="ARBA" id="ARBA00022723"/>
    </source>
</evidence>
<evidence type="ECO:0000256" key="10">
    <source>
        <dbReference type="ARBA" id="ARBA00022840"/>
    </source>
</evidence>
<dbReference type="InterPro" id="IPR029099">
    <property type="entry name" value="Pribosyltran_N"/>
</dbReference>
<dbReference type="HOGENOM" id="CLU_033546_4_0_1"/>
<dbReference type="OrthoDB" id="413572at2759"/>
<dbReference type="GO" id="GO:0005524">
    <property type="term" value="F:ATP binding"/>
    <property type="evidence" value="ECO:0007669"/>
    <property type="project" value="UniProtKB-KW"/>
</dbReference>
<comment type="similarity">
    <text evidence="3">Belongs to the ribose-phosphate pyrophosphokinase family.</text>
</comment>
<dbReference type="GO" id="GO:0016301">
    <property type="term" value="F:kinase activity"/>
    <property type="evidence" value="ECO:0007669"/>
    <property type="project" value="UniProtKB-KW"/>
</dbReference>
<evidence type="ECO:0000313" key="14">
    <source>
        <dbReference type="EMBL" id="EXJ89317.1"/>
    </source>
</evidence>
<evidence type="ECO:0000256" key="1">
    <source>
        <dbReference type="ARBA" id="ARBA00001946"/>
    </source>
</evidence>
<keyword evidence="7" id="KW-0545">Nucleotide biosynthesis</keyword>
<dbReference type="GO" id="GO:0002189">
    <property type="term" value="C:ribose phosphate diphosphokinase complex"/>
    <property type="evidence" value="ECO:0007669"/>
    <property type="project" value="UniProtKB-ARBA"/>
</dbReference>
<dbReference type="Proteomes" id="UP000019478">
    <property type="component" value="Unassembled WGS sequence"/>
</dbReference>
<evidence type="ECO:0000256" key="8">
    <source>
        <dbReference type="ARBA" id="ARBA00022741"/>
    </source>
</evidence>
<keyword evidence="9 14" id="KW-0418">Kinase</keyword>
<evidence type="ECO:0000256" key="12">
    <source>
        <dbReference type="ARBA" id="ARBA00049535"/>
    </source>
</evidence>
<organism evidence="14 15">
    <name type="scientific">Capronia epimyces CBS 606.96</name>
    <dbReference type="NCBI Taxonomy" id="1182542"/>
    <lineage>
        <taxon>Eukaryota</taxon>
        <taxon>Fungi</taxon>
        <taxon>Dikarya</taxon>
        <taxon>Ascomycota</taxon>
        <taxon>Pezizomycotina</taxon>
        <taxon>Eurotiomycetes</taxon>
        <taxon>Chaetothyriomycetidae</taxon>
        <taxon>Chaetothyriales</taxon>
        <taxon>Herpotrichiellaceae</taxon>
        <taxon>Capronia</taxon>
    </lineage>
</organism>
<dbReference type="STRING" id="1182542.W9Y8Z4"/>
<evidence type="ECO:0000256" key="4">
    <source>
        <dbReference type="ARBA" id="ARBA00013247"/>
    </source>
</evidence>
<reference evidence="14 15" key="1">
    <citation type="submission" date="2013-03" db="EMBL/GenBank/DDBJ databases">
        <title>The Genome Sequence of Capronia epimyces CBS 606.96.</title>
        <authorList>
            <consortium name="The Broad Institute Genomics Platform"/>
            <person name="Cuomo C."/>
            <person name="de Hoog S."/>
            <person name="Gorbushina A."/>
            <person name="Walker B."/>
            <person name="Young S.K."/>
            <person name="Zeng Q."/>
            <person name="Gargeya S."/>
            <person name="Fitzgerald M."/>
            <person name="Haas B."/>
            <person name="Abouelleil A."/>
            <person name="Allen A.W."/>
            <person name="Alvarado L."/>
            <person name="Arachchi H.M."/>
            <person name="Berlin A.M."/>
            <person name="Chapman S.B."/>
            <person name="Gainer-Dewar J."/>
            <person name="Goldberg J."/>
            <person name="Griggs A."/>
            <person name="Gujja S."/>
            <person name="Hansen M."/>
            <person name="Howarth C."/>
            <person name="Imamovic A."/>
            <person name="Ireland A."/>
            <person name="Larimer J."/>
            <person name="McCowan C."/>
            <person name="Murphy C."/>
            <person name="Pearson M."/>
            <person name="Poon T.W."/>
            <person name="Priest M."/>
            <person name="Roberts A."/>
            <person name="Saif S."/>
            <person name="Shea T."/>
            <person name="Sisk P."/>
            <person name="Sykes S."/>
            <person name="Wortman J."/>
            <person name="Nusbaum C."/>
            <person name="Birren B."/>
        </authorList>
    </citation>
    <scope>NUCLEOTIDE SEQUENCE [LARGE SCALE GENOMIC DNA]</scope>
    <source>
        <strain evidence="14 15">CBS 606.96</strain>
    </source>
</reference>
<evidence type="ECO:0000256" key="9">
    <source>
        <dbReference type="ARBA" id="ARBA00022777"/>
    </source>
</evidence>
<keyword evidence="10" id="KW-0067">ATP-binding</keyword>
<dbReference type="PANTHER" id="PTHR10210">
    <property type="entry name" value="RIBOSE-PHOSPHATE DIPHOSPHOKINASE FAMILY MEMBER"/>
    <property type="match status" value="1"/>
</dbReference>
<dbReference type="RefSeq" id="XP_007730714.1">
    <property type="nucleotide sequence ID" value="XM_007732524.1"/>
</dbReference>
<comment type="caution">
    <text evidence="14">The sequence shown here is derived from an EMBL/GenBank/DDBJ whole genome shotgun (WGS) entry which is preliminary data.</text>
</comment>
<proteinExistence type="inferred from homology"/>
<evidence type="ECO:0000259" key="13">
    <source>
        <dbReference type="Pfam" id="PF13793"/>
    </source>
</evidence>